<proteinExistence type="inferred from homology"/>
<dbReference type="EC" id="2.1.1.-" evidence="6"/>
<dbReference type="InterPro" id="IPR007213">
    <property type="entry name" value="Ppm1/Ppm2/Tcmp"/>
</dbReference>
<evidence type="ECO:0000256" key="3">
    <source>
        <dbReference type="ARBA" id="ARBA00022603"/>
    </source>
</evidence>
<evidence type="ECO:0000256" key="1">
    <source>
        <dbReference type="ARBA" id="ARBA00003907"/>
    </source>
</evidence>
<dbReference type="OrthoDB" id="9806164at2"/>
<dbReference type="InterPro" id="IPR011610">
    <property type="entry name" value="SAM_mthyl_Trfase_ML2640-like"/>
</dbReference>
<evidence type="ECO:0000256" key="2">
    <source>
        <dbReference type="ARBA" id="ARBA00008138"/>
    </source>
</evidence>
<evidence type="ECO:0000256" key="4">
    <source>
        <dbReference type="ARBA" id="ARBA00022679"/>
    </source>
</evidence>
<dbReference type="eggNOG" id="COG3315">
    <property type="taxonomic scope" value="Bacteria"/>
</dbReference>
<evidence type="ECO:0000313" key="7">
    <source>
        <dbReference type="EMBL" id="ADJ47746.1"/>
    </source>
</evidence>
<organism evidence="7 8">
    <name type="scientific">Amycolatopsis mediterranei (strain U-32)</name>
    <dbReference type="NCBI Taxonomy" id="749927"/>
    <lineage>
        <taxon>Bacteria</taxon>
        <taxon>Bacillati</taxon>
        <taxon>Actinomycetota</taxon>
        <taxon>Actinomycetes</taxon>
        <taxon>Pseudonocardiales</taxon>
        <taxon>Pseudonocardiaceae</taxon>
        <taxon>Amycolatopsis</taxon>
    </lineage>
</organism>
<evidence type="ECO:0000256" key="6">
    <source>
        <dbReference type="RuleBase" id="RU362030"/>
    </source>
</evidence>
<dbReference type="PANTHER" id="PTHR43619:SF2">
    <property type="entry name" value="S-ADENOSYL-L-METHIONINE-DEPENDENT METHYLTRANSFERASES SUPERFAMILY PROTEIN"/>
    <property type="match status" value="1"/>
</dbReference>
<dbReference type="Pfam" id="PF04072">
    <property type="entry name" value="LCM"/>
    <property type="match status" value="1"/>
</dbReference>
<protein>
    <recommendedName>
        <fullName evidence="6">S-adenosyl-L-methionine-dependent methyltransferase</fullName>
        <ecNumber evidence="6">2.1.1.-</ecNumber>
    </recommendedName>
</protein>
<accession>A0A0H3DAU5</accession>
<keyword evidence="4 7" id="KW-0808">Transferase</keyword>
<dbReference type="Gene3D" id="3.40.50.150">
    <property type="entry name" value="Vaccinia Virus protein VP39"/>
    <property type="match status" value="1"/>
</dbReference>
<dbReference type="RefSeq" id="WP_013227799.1">
    <property type="nucleotide sequence ID" value="NC_014318.1"/>
</dbReference>
<dbReference type="Proteomes" id="UP000000328">
    <property type="component" value="Chromosome"/>
</dbReference>
<dbReference type="GeneID" id="92873669"/>
<name>A0A0H3DAU5_AMYMU</name>
<reference evidence="7 8" key="1">
    <citation type="journal article" date="2010" name="Cell Res.">
        <title>Complete genome sequence of the rifamycin SV-producing Amycolatopsis mediterranei U32 revealed its genetic characteristics in phylogeny and metabolism.</title>
        <authorList>
            <person name="Zhao W."/>
            <person name="Zhong Y."/>
            <person name="Yuan H."/>
            <person name="Wang J."/>
            <person name="Zheng H."/>
            <person name="Wang Y."/>
            <person name="Cen X."/>
            <person name="Xu F."/>
            <person name="Bai J."/>
            <person name="Han X."/>
            <person name="Lu G."/>
            <person name="Zhu Y."/>
            <person name="Shao Z."/>
            <person name="Yan H."/>
            <person name="Li C."/>
            <person name="Peng N."/>
            <person name="Zhang Z."/>
            <person name="Zhang Y."/>
            <person name="Lin W."/>
            <person name="Fan Y."/>
            <person name="Qin Z."/>
            <person name="Hu Y."/>
            <person name="Zhu B."/>
            <person name="Wang S."/>
            <person name="Ding X."/>
            <person name="Zhao G.P."/>
        </authorList>
    </citation>
    <scope>NUCLEOTIDE SEQUENCE [LARGE SCALE GENOMIC DNA]</scope>
    <source>
        <strain evidence="8">U-32</strain>
    </source>
</reference>
<dbReference type="HOGENOM" id="CLU_056160_2_0_11"/>
<dbReference type="GO" id="GO:0008168">
    <property type="term" value="F:methyltransferase activity"/>
    <property type="evidence" value="ECO:0007669"/>
    <property type="project" value="UniProtKB-UniRule"/>
</dbReference>
<dbReference type="EMBL" id="CP002000">
    <property type="protein sequence ID" value="ADJ47746.1"/>
    <property type="molecule type" value="Genomic_DNA"/>
</dbReference>
<keyword evidence="3 6" id="KW-0489">Methyltransferase</keyword>
<comment type="function">
    <text evidence="1 6">Exhibits S-adenosyl-L-methionine-dependent methyltransferase activity.</text>
</comment>
<sequence length="275" mass="29213">MGFVTESLPAVSRTAIGVAALRAYESRRPDRLFDDPYAAAFFEAGRSALPGTSPEGPQAGLGAMFYPQVVIRTRFYDDYLLGAGCAQVVLLAAGLDTRAFRLAWPDGTRLFELDLPEVLAFKDEVLGRHGAEPACARVVVPADLREDWAAALREAGFDPAVPTAWLAEGLLMYLTPEEAERLLTTVGELAAPGSRIAFEHRPGTPPGSLIARAKAAAGGKHVTDLWRGGLGGRAPQWLAAHGWEPSTVTRAELAAAYGRPSDDDATAGGFVTAVR</sequence>
<dbReference type="InterPro" id="IPR029063">
    <property type="entry name" value="SAM-dependent_MTases_sf"/>
</dbReference>
<evidence type="ECO:0000313" key="8">
    <source>
        <dbReference type="Proteomes" id="UP000000328"/>
    </source>
</evidence>
<comment type="similarity">
    <text evidence="2 6">Belongs to the UPF0677 family.</text>
</comment>
<dbReference type="SUPFAM" id="SSF53335">
    <property type="entry name" value="S-adenosyl-L-methionine-dependent methyltransferases"/>
    <property type="match status" value="1"/>
</dbReference>
<keyword evidence="5 6" id="KW-0949">S-adenosyl-L-methionine</keyword>
<dbReference type="NCBIfam" id="TIGR00027">
    <property type="entry name" value="mthyl_TIGR00027"/>
    <property type="match status" value="1"/>
</dbReference>
<dbReference type="GO" id="GO:0032259">
    <property type="term" value="P:methylation"/>
    <property type="evidence" value="ECO:0007669"/>
    <property type="project" value="UniProtKB-KW"/>
</dbReference>
<dbReference type="KEGG" id="amd:AMED_6005"/>
<gene>
    <name evidence="7" type="ordered locus">AMED_6005</name>
</gene>
<evidence type="ECO:0000256" key="5">
    <source>
        <dbReference type="ARBA" id="ARBA00022691"/>
    </source>
</evidence>
<dbReference type="AlphaFoldDB" id="A0A0H3DAU5"/>
<dbReference type="PATRIC" id="fig|749927.5.peg.6246"/>
<dbReference type="PANTHER" id="PTHR43619">
    <property type="entry name" value="S-ADENOSYL-L-METHIONINE-DEPENDENT METHYLTRANSFERASE YKTD-RELATED"/>
    <property type="match status" value="1"/>
</dbReference>